<evidence type="ECO:0000256" key="7">
    <source>
        <dbReference type="SAM" id="SignalP"/>
    </source>
</evidence>
<dbReference type="InterPro" id="IPR001919">
    <property type="entry name" value="CBD2"/>
</dbReference>
<dbReference type="Gene3D" id="2.60.40.290">
    <property type="match status" value="1"/>
</dbReference>
<evidence type="ECO:0000259" key="9">
    <source>
        <dbReference type="Pfam" id="PF00553"/>
    </source>
</evidence>
<organism evidence="10 11">
    <name type="scientific">Teredinibacter turnerae (strain ATCC 39867 / T7901)</name>
    <dbReference type="NCBI Taxonomy" id="377629"/>
    <lineage>
        <taxon>Bacteria</taxon>
        <taxon>Pseudomonadati</taxon>
        <taxon>Pseudomonadota</taxon>
        <taxon>Gammaproteobacteria</taxon>
        <taxon>Cellvibrionales</taxon>
        <taxon>Cellvibrionaceae</taxon>
        <taxon>Teredinibacter</taxon>
    </lineage>
</organism>
<dbReference type="eggNOG" id="COG1404">
    <property type="taxonomic scope" value="Bacteria"/>
</dbReference>
<feature type="active site" description="Charge relay system" evidence="6">
    <location>
        <position position="459"/>
    </location>
</feature>
<evidence type="ECO:0000313" key="11">
    <source>
        <dbReference type="Proteomes" id="UP000009080"/>
    </source>
</evidence>
<feature type="domain" description="CBM2" evidence="9">
    <location>
        <begin position="528"/>
        <end position="613"/>
    </location>
</feature>
<keyword evidence="2 6" id="KW-0645">Protease</keyword>
<keyword evidence="3 6" id="KW-0378">Hydrolase</keyword>
<dbReference type="HOGENOM" id="CLU_441400_0_0_6"/>
<proteinExistence type="inferred from homology"/>
<dbReference type="InterPro" id="IPR050131">
    <property type="entry name" value="Peptidase_S8_subtilisin-like"/>
</dbReference>
<evidence type="ECO:0000256" key="3">
    <source>
        <dbReference type="ARBA" id="ARBA00022801"/>
    </source>
</evidence>
<dbReference type="SUPFAM" id="SSF52743">
    <property type="entry name" value="Subtilisin-like"/>
    <property type="match status" value="1"/>
</dbReference>
<evidence type="ECO:0000259" key="8">
    <source>
        <dbReference type="Pfam" id="PF00082"/>
    </source>
</evidence>
<evidence type="ECO:0000256" key="5">
    <source>
        <dbReference type="ARBA" id="ARBA00023157"/>
    </source>
</evidence>
<dbReference type="Proteomes" id="UP000009080">
    <property type="component" value="Chromosome"/>
</dbReference>
<name>C5BM16_TERTT</name>
<dbReference type="STRING" id="377629.TERTU_2699"/>
<evidence type="ECO:0000256" key="2">
    <source>
        <dbReference type="ARBA" id="ARBA00022670"/>
    </source>
</evidence>
<dbReference type="GO" id="GO:0030247">
    <property type="term" value="F:polysaccharide binding"/>
    <property type="evidence" value="ECO:0007669"/>
    <property type="project" value="InterPro"/>
</dbReference>
<dbReference type="InterPro" id="IPR012291">
    <property type="entry name" value="CBM2_carb-bd_dom_sf"/>
</dbReference>
<evidence type="ECO:0000256" key="4">
    <source>
        <dbReference type="ARBA" id="ARBA00022825"/>
    </source>
</evidence>
<dbReference type="Pfam" id="PF00082">
    <property type="entry name" value="Peptidase_S8"/>
    <property type="match status" value="1"/>
</dbReference>
<dbReference type="InterPro" id="IPR023828">
    <property type="entry name" value="Peptidase_S8_Ser-AS"/>
</dbReference>
<dbReference type="AlphaFoldDB" id="C5BM16"/>
<dbReference type="OrthoDB" id="9775889at2"/>
<dbReference type="PRINTS" id="PR00723">
    <property type="entry name" value="SUBTILISIN"/>
</dbReference>
<comment type="similarity">
    <text evidence="1 6">Belongs to the peptidase S8 family.</text>
</comment>
<dbReference type="Gene3D" id="3.40.50.200">
    <property type="entry name" value="Peptidase S8/S53 domain"/>
    <property type="match status" value="1"/>
</dbReference>
<dbReference type="PROSITE" id="PS00138">
    <property type="entry name" value="SUBTILASE_SER"/>
    <property type="match status" value="1"/>
</dbReference>
<feature type="chain" id="PRO_5002947031" evidence="7">
    <location>
        <begin position="26"/>
        <end position="619"/>
    </location>
</feature>
<evidence type="ECO:0000256" key="6">
    <source>
        <dbReference type="PROSITE-ProRule" id="PRU01240"/>
    </source>
</evidence>
<dbReference type="InterPro" id="IPR036852">
    <property type="entry name" value="Peptidase_S8/S53_dom_sf"/>
</dbReference>
<feature type="domain" description="Peptidase S8/S53" evidence="8">
    <location>
        <begin position="256"/>
        <end position="497"/>
    </location>
</feature>
<dbReference type="EMBL" id="CP001614">
    <property type="protein sequence ID" value="ACR13776.1"/>
    <property type="molecule type" value="Genomic_DNA"/>
</dbReference>
<dbReference type="KEGG" id="ttu:TERTU_2699"/>
<dbReference type="RefSeq" id="WP_015819891.1">
    <property type="nucleotide sequence ID" value="NC_012997.1"/>
</dbReference>
<sequence length="619" mass="66218">MLIHKNIFRLAGALILAGVATHVSAMRDYKPYQKESSAYQLAADTQVEMITVKFKDEQKFRLCKRELCVLPADTAPLRAGYATASKDAARLKQLIAKYPVSLIPGFGDPADPQLEQKNEQTRSRGLQKFGIHMADMNNYYSLIFIEPTQFGNISDLIKRINRLPSVEIAYAEPPLEVNSVNLAMPGASGYAVPSLTTQGSQAYLDNTSNGIHSIDGWKWKGGKGSHVEVMAVDTNINVDHVELTHLPYSIIWWSGNSNSTIANHGTAVAGILFAEDDSRGVTGIVNEVPLLRFYSARYCFIACWYDGGRALAAAADIMSVGDVITMSLGYTAGPDLNPPECNGSPDCNDIPVEWTSKGFTATQAAVANGIVVLASASNGYVNLDDPIYNDAFNLNVRDSGAIIVGATQSDSANGNLTFSNYGSRVTARAWGHNVATLGYGDPNTTSWDEMYTSGFSGTSSAAPIVAGAAASIQSIAKAMGHAPLTSVEMRDLISLTGQPQIADLSRSIGEMPNIDAAAKVLQAEMLDCNMSYNVAQSGGYGFHSVQVTNVSGGTMNGWTVYLDFDGHQPTVQWTSGATATVNGDRVMLESSEVLSPGENDYFSLGGQYPGSATFTVDCF</sequence>
<accession>C5BM16</accession>
<keyword evidence="4 6" id="KW-0720">Serine protease</keyword>
<dbReference type="PANTHER" id="PTHR43806">
    <property type="entry name" value="PEPTIDASE S8"/>
    <property type="match status" value="1"/>
</dbReference>
<feature type="active site" description="Charge relay system" evidence="6">
    <location>
        <position position="233"/>
    </location>
</feature>
<evidence type="ECO:0000256" key="1">
    <source>
        <dbReference type="ARBA" id="ARBA00011073"/>
    </source>
</evidence>
<keyword evidence="5" id="KW-1015">Disulfide bond</keyword>
<dbReference type="InterPro" id="IPR008965">
    <property type="entry name" value="CBM2/CBM3_carb-bd_dom_sf"/>
</dbReference>
<dbReference type="PROSITE" id="PS51892">
    <property type="entry name" value="SUBTILASE"/>
    <property type="match status" value="1"/>
</dbReference>
<feature type="signal peptide" evidence="7">
    <location>
        <begin position="1"/>
        <end position="25"/>
    </location>
</feature>
<dbReference type="InterPro" id="IPR015500">
    <property type="entry name" value="Peptidase_S8_subtilisin-rel"/>
</dbReference>
<dbReference type="GO" id="GO:0006508">
    <property type="term" value="P:proteolysis"/>
    <property type="evidence" value="ECO:0007669"/>
    <property type="project" value="UniProtKB-KW"/>
</dbReference>
<protein>
    <submittedName>
        <fullName evidence="10">Carbohydrate binding module, family 2 domain protein</fullName>
    </submittedName>
</protein>
<dbReference type="PANTHER" id="PTHR43806:SF11">
    <property type="entry name" value="CEREVISIN-RELATED"/>
    <property type="match status" value="1"/>
</dbReference>
<gene>
    <name evidence="10" type="ordered locus">TERTU_2699</name>
</gene>
<dbReference type="GO" id="GO:0005975">
    <property type="term" value="P:carbohydrate metabolic process"/>
    <property type="evidence" value="ECO:0007669"/>
    <property type="project" value="InterPro"/>
</dbReference>
<dbReference type="GO" id="GO:0004252">
    <property type="term" value="F:serine-type endopeptidase activity"/>
    <property type="evidence" value="ECO:0007669"/>
    <property type="project" value="UniProtKB-UniRule"/>
</dbReference>
<evidence type="ECO:0000313" key="10">
    <source>
        <dbReference type="EMBL" id="ACR13776.1"/>
    </source>
</evidence>
<dbReference type="InterPro" id="IPR000209">
    <property type="entry name" value="Peptidase_S8/S53_dom"/>
</dbReference>
<reference evidence="10 11" key="1">
    <citation type="journal article" date="2009" name="PLoS ONE">
        <title>The complete genome of Teredinibacter turnerae T7901: an intracellular endosymbiont of marine wood-boring bivalves (shipworms).</title>
        <authorList>
            <person name="Yang J.C."/>
            <person name="Madupu R."/>
            <person name="Durkin A.S."/>
            <person name="Ekborg N.A."/>
            <person name="Pedamallu C.S."/>
            <person name="Hostetler J.B."/>
            <person name="Radune D."/>
            <person name="Toms B.S."/>
            <person name="Henrissat B."/>
            <person name="Coutinho P.M."/>
            <person name="Schwarz S."/>
            <person name="Field L."/>
            <person name="Trindade-Silva A.E."/>
            <person name="Soares C.A.G."/>
            <person name="Elshahawi S."/>
            <person name="Hanora A."/>
            <person name="Schmidt E.W."/>
            <person name="Haygood M.G."/>
            <person name="Posfai J."/>
            <person name="Benner J."/>
            <person name="Madinger C."/>
            <person name="Nove J."/>
            <person name="Anton B."/>
            <person name="Chaudhary K."/>
            <person name="Foster J."/>
            <person name="Holman A."/>
            <person name="Kumar S."/>
            <person name="Lessard P.A."/>
            <person name="Luyten Y.A."/>
            <person name="Slatko B."/>
            <person name="Wood N."/>
            <person name="Wu B."/>
            <person name="Teplitski M."/>
            <person name="Mougous J.D."/>
            <person name="Ward N."/>
            <person name="Eisen J.A."/>
            <person name="Badger J.H."/>
            <person name="Distel D.L."/>
        </authorList>
    </citation>
    <scope>NUCLEOTIDE SEQUENCE [LARGE SCALE GENOMIC DNA]</scope>
    <source>
        <strain evidence="11">ATCC 39867 / T7901</strain>
    </source>
</reference>
<keyword evidence="11" id="KW-1185">Reference proteome</keyword>
<dbReference type="Pfam" id="PF00553">
    <property type="entry name" value="CBM_2"/>
    <property type="match status" value="1"/>
</dbReference>
<dbReference type="GO" id="GO:0004553">
    <property type="term" value="F:hydrolase activity, hydrolyzing O-glycosyl compounds"/>
    <property type="evidence" value="ECO:0007669"/>
    <property type="project" value="InterPro"/>
</dbReference>
<feature type="active site" description="Charge relay system" evidence="6">
    <location>
        <position position="264"/>
    </location>
</feature>
<dbReference type="SUPFAM" id="SSF49384">
    <property type="entry name" value="Carbohydrate-binding domain"/>
    <property type="match status" value="1"/>
</dbReference>
<keyword evidence="7" id="KW-0732">Signal</keyword>